<dbReference type="PANTHER" id="PTHR46169:SF29">
    <property type="entry name" value="DNA REPLICATION-RELATED ELEMENT FACTOR, ISOFORM A"/>
    <property type="match status" value="1"/>
</dbReference>
<dbReference type="HOGENOM" id="CLU_009123_4_2_1"/>
<feature type="domain" description="HAT C-terminal dimerisation" evidence="2">
    <location>
        <begin position="177"/>
        <end position="242"/>
    </location>
</feature>
<dbReference type="InterPro" id="IPR008906">
    <property type="entry name" value="HATC_C_dom"/>
</dbReference>
<proteinExistence type="predicted"/>
<sequence>MIPCINELIFNLAPLDNTNDNDIDYYNEDTVFEEDILDVENDNEEIISNITKKKISIKDPLNTEGAIEKVKNNIYNALLYYWNIHHDAGLMASLLDPRYKEMDFVLDDEKEKIIRKLRDEFNEMESNNSTPHSPALEPSNVTMPSSDAESSLRSQKGYRQRRQTKSKKDKSLAATDEVSNYLAMPVALEEENPLDWWRIRAKIFPKLSQIARKYLGIPATFVSNERLFSHASNLVTVKRTRLHW</sequence>
<dbReference type="STRING" id="1432141.A0A015MGJ9"/>
<dbReference type="AlphaFoldDB" id="A0A015MGJ9"/>
<dbReference type="PANTHER" id="PTHR46169">
    <property type="entry name" value="DNA REPLICATION-RELATED ELEMENT FACTOR, ISOFORM A"/>
    <property type="match status" value="1"/>
</dbReference>
<feature type="compositionally biased region" description="Basic residues" evidence="1">
    <location>
        <begin position="156"/>
        <end position="168"/>
    </location>
</feature>
<dbReference type="Pfam" id="PF05699">
    <property type="entry name" value="Dimer_Tnp_hAT"/>
    <property type="match status" value="1"/>
</dbReference>
<evidence type="ECO:0000313" key="4">
    <source>
        <dbReference type="Proteomes" id="UP000022910"/>
    </source>
</evidence>
<gene>
    <name evidence="3" type="ORF">RirG_128150</name>
</gene>
<protein>
    <recommendedName>
        <fullName evidence="2">HAT C-terminal dimerisation domain-containing protein</fullName>
    </recommendedName>
</protein>
<dbReference type="GO" id="GO:0046983">
    <property type="term" value="F:protein dimerization activity"/>
    <property type="evidence" value="ECO:0007669"/>
    <property type="project" value="InterPro"/>
</dbReference>
<dbReference type="Proteomes" id="UP000022910">
    <property type="component" value="Unassembled WGS sequence"/>
</dbReference>
<dbReference type="GO" id="GO:0005634">
    <property type="term" value="C:nucleus"/>
    <property type="evidence" value="ECO:0007669"/>
    <property type="project" value="TreeGrafter"/>
</dbReference>
<feature type="compositionally biased region" description="Polar residues" evidence="1">
    <location>
        <begin position="139"/>
        <end position="154"/>
    </location>
</feature>
<accession>A0A015MGJ9</accession>
<keyword evidence="4" id="KW-1185">Reference proteome</keyword>
<feature type="region of interest" description="Disordered" evidence="1">
    <location>
        <begin position="122"/>
        <end position="171"/>
    </location>
</feature>
<reference evidence="3 4" key="1">
    <citation type="submission" date="2014-02" db="EMBL/GenBank/DDBJ databases">
        <title>Single nucleus genome sequencing reveals high similarity among nuclei of an endomycorrhizal fungus.</title>
        <authorList>
            <person name="Lin K."/>
            <person name="Geurts R."/>
            <person name="Zhang Z."/>
            <person name="Limpens E."/>
            <person name="Saunders D.G."/>
            <person name="Mu D."/>
            <person name="Pang E."/>
            <person name="Cao H."/>
            <person name="Cha H."/>
            <person name="Lin T."/>
            <person name="Zhou Q."/>
            <person name="Shang Y."/>
            <person name="Li Y."/>
            <person name="Ivanov S."/>
            <person name="Sharma T."/>
            <person name="Velzen R.V."/>
            <person name="Ruijter N.D."/>
            <person name="Aanen D.K."/>
            <person name="Win J."/>
            <person name="Kamoun S."/>
            <person name="Bisseling T."/>
            <person name="Huang S."/>
        </authorList>
    </citation>
    <scope>NUCLEOTIDE SEQUENCE [LARGE SCALE GENOMIC DNA]</scope>
    <source>
        <strain evidence="4">DAOM197198w</strain>
    </source>
</reference>
<dbReference type="SUPFAM" id="SSF53098">
    <property type="entry name" value="Ribonuclease H-like"/>
    <property type="match status" value="1"/>
</dbReference>
<evidence type="ECO:0000256" key="1">
    <source>
        <dbReference type="SAM" id="MobiDB-lite"/>
    </source>
</evidence>
<evidence type="ECO:0000259" key="2">
    <source>
        <dbReference type="Pfam" id="PF05699"/>
    </source>
</evidence>
<dbReference type="InterPro" id="IPR012337">
    <property type="entry name" value="RNaseH-like_sf"/>
</dbReference>
<name>A0A015MGJ9_RHIIW</name>
<comment type="caution">
    <text evidence="3">The sequence shown here is derived from an EMBL/GenBank/DDBJ whole genome shotgun (WGS) entry which is preliminary data.</text>
</comment>
<dbReference type="GO" id="GO:0006357">
    <property type="term" value="P:regulation of transcription by RNA polymerase II"/>
    <property type="evidence" value="ECO:0007669"/>
    <property type="project" value="TreeGrafter"/>
</dbReference>
<dbReference type="EMBL" id="JEMT01019915">
    <property type="protein sequence ID" value="EXX65978.1"/>
    <property type="molecule type" value="Genomic_DNA"/>
</dbReference>
<evidence type="ECO:0000313" key="3">
    <source>
        <dbReference type="EMBL" id="EXX65978.1"/>
    </source>
</evidence>
<dbReference type="InterPro" id="IPR052717">
    <property type="entry name" value="Vacuolar_transposase_reg"/>
</dbReference>
<organism evidence="3 4">
    <name type="scientific">Rhizophagus irregularis (strain DAOM 197198w)</name>
    <name type="common">Glomus intraradices</name>
    <dbReference type="NCBI Taxonomy" id="1432141"/>
    <lineage>
        <taxon>Eukaryota</taxon>
        <taxon>Fungi</taxon>
        <taxon>Fungi incertae sedis</taxon>
        <taxon>Mucoromycota</taxon>
        <taxon>Glomeromycotina</taxon>
        <taxon>Glomeromycetes</taxon>
        <taxon>Glomerales</taxon>
        <taxon>Glomeraceae</taxon>
        <taxon>Rhizophagus</taxon>
    </lineage>
</organism>